<evidence type="ECO:0000256" key="1">
    <source>
        <dbReference type="SAM" id="SignalP"/>
    </source>
</evidence>
<evidence type="ECO:0008006" key="6">
    <source>
        <dbReference type="Google" id="ProtNLM"/>
    </source>
</evidence>
<feature type="chain" id="PRO_5029636245" description="F-box/kelch-repeat protein" evidence="1">
    <location>
        <begin position="24"/>
        <end position="377"/>
    </location>
</feature>
<evidence type="ECO:0000259" key="2">
    <source>
        <dbReference type="Pfam" id="PF00646"/>
    </source>
</evidence>
<evidence type="ECO:0000313" key="5">
    <source>
        <dbReference type="Proteomes" id="UP000554482"/>
    </source>
</evidence>
<name>A0A7J6W4L9_THATH</name>
<proteinExistence type="predicted"/>
<dbReference type="InterPro" id="IPR006527">
    <property type="entry name" value="F-box-assoc_dom_typ1"/>
</dbReference>
<keyword evidence="5" id="KW-1185">Reference proteome</keyword>
<dbReference type="OrthoDB" id="7956040at2759"/>
<dbReference type="PANTHER" id="PTHR31672:SF2">
    <property type="entry name" value="F-BOX DOMAIN-CONTAINING PROTEIN"/>
    <property type="match status" value="1"/>
</dbReference>
<dbReference type="Pfam" id="PF00646">
    <property type="entry name" value="F-box"/>
    <property type="match status" value="1"/>
</dbReference>
<dbReference type="AlphaFoldDB" id="A0A7J6W4L9"/>
<comment type="caution">
    <text evidence="4">The sequence shown here is derived from an EMBL/GenBank/DDBJ whole genome shotgun (WGS) entry which is preliminary data.</text>
</comment>
<dbReference type="InterPro" id="IPR001810">
    <property type="entry name" value="F-box_dom"/>
</dbReference>
<dbReference type="InterPro" id="IPR050796">
    <property type="entry name" value="SCF_F-box_component"/>
</dbReference>
<feature type="signal peptide" evidence="1">
    <location>
        <begin position="1"/>
        <end position="23"/>
    </location>
</feature>
<dbReference type="CDD" id="cd09917">
    <property type="entry name" value="F-box_SF"/>
    <property type="match status" value="1"/>
</dbReference>
<dbReference type="EMBL" id="JABWDY010021508">
    <property type="protein sequence ID" value="KAF5192326.1"/>
    <property type="molecule type" value="Genomic_DNA"/>
</dbReference>
<dbReference type="Pfam" id="PF07734">
    <property type="entry name" value="FBA_1"/>
    <property type="match status" value="1"/>
</dbReference>
<dbReference type="PANTHER" id="PTHR31672">
    <property type="entry name" value="BNACNNG10540D PROTEIN"/>
    <property type="match status" value="1"/>
</dbReference>
<dbReference type="Gene3D" id="1.20.1280.50">
    <property type="match status" value="1"/>
</dbReference>
<gene>
    <name evidence="4" type="ORF">FRX31_018081</name>
</gene>
<dbReference type="SUPFAM" id="SSF81383">
    <property type="entry name" value="F-box domain"/>
    <property type="match status" value="1"/>
</dbReference>
<feature type="domain" description="F-box" evidence="2">
    <location>
        <begin position="2"/>
        <end position="39"/>
    </location>
</feature>
<keyword evidence="1" id="KW-0732">Signal</keyword>
<feature type="domain" description="F-box associated beta-propeller type 1" evidence="3">
    <location>
        <begin position="101"/>
        <end position="263"/>
    </location>
</feature>
<reference evidence="4 5" key="1">
    <citation type="submission" date="2020-06" db="EMBL/GenBank/DDBJ databases">
        <title>Transcriptomic and genomic resources for Thalictrum thalictroides and T. hernandezii: Facilitating candidate gene discovery in an emerging model plant lineage.</title>
        <authorList>
            <person name="Arias T."/>
            <person name="Riano-Pachon D.M."/>
            <person name="Di Stilio V.S."/>
        </authorList>
    </citation>
    <scope>NUCLEOTIDE SEQUENCE [LARGE SCALE GENOMIC DNA]</scope>
    <source>
        <strain evidence="5">cv. WT478/WT964</strain>
        <tissue evidence="4">Leaves</tissue>
    </source>
</reference>
<protein>
    <recommendedName>
        <fullName evidence="6">F-box/kelch-repeat protein</fullName>
    </recommendedName>
</protein>
<evidence type="ECO:0000259" key="3">
    <source>
        <dbReference type="Pfam" id="PF07734"/>
    </source>
</evidence>
<accession>A0A7J6W4L9</accession>
<evidence type="ECO:0000313" key="4">
    <source>
        <dbReference type="EMBL" id="KAF5192326.1"/>
    </source>
</evidence>
<dbReference type="InterPro" id="IPR036047">
    <property type="entry name" value="F-box-like_dom_sf"/>
</dbReference>
<organism evidence="4 5">
    <name type="scientific">Thalictrum thalictroides</name>
    <name type="common">Rue-anemone</name>
    <name type="synonym">Anemone thalictroides</name>
    <dbReference type="NCBI Taxonomy" id="46969"/>
    <lineage>
        <taxon>Eukaryota</taxon>
        <taxon>Viridiplantae</taxon>
        <taxon>Streptophyta</taxon>
        <taxon>Embryophyta</taxon>
        <taxon>Tracheophyta</taxon>
        <taxon>Spermatophyta</taxon>
        <taxon>Magnoliopsida</taxon>
        <taxon>Ranunculales</taxon>
        <taxon>Ranunculaceae</taxon>
        <taxon>Thalictroideae</taxon>
        <taxon>Thalictrum</taxon>
    </lineage>
</organism>
<sequence length="377" mass="42248">MWNHLSFDLLTKIFTLLPPDSLACVESTCKDWQKCIKSYYSSSIPHLMESRCNPPWFLAMITSKNYGHCCYAYNSVLDRWYLLSLDFLPHPIHPIAPICSLILCRLANSSVLQLALYNPFTKQYKSLPPLNILRTTPAVGVIEASSSSFRIFVAGGMSASSKGCSGSGGGASYEPTLEMYDLKVNKWQTIGLMPNIFAVRLTVWTPNESVYLMGILYWITSARAYSIMGFDVNSRLWKEVNVPMADKLEFAALVRRKEQLTLIGGKIGEEACIWELGLGDIWNLVDRVPVELGKKFTGSKGSWCSTKCVGTDKAIYLYKNLGSKMLVWMEVKENASKWEWFWVGGYCSIKGQQVPNFPVKGLLLHPDLAPSSILTSV</sequence>
<dbReference type="Gene3D" id="2.120.10.80">
    <property type="entry name" value="Kelch-type beta propeller"/>
    <property type="match status" value="1"/>
</dbReference>
<dbReference type="Proteomes" id="UP000554482">
    <property type="component" value="Unassembled WGS sequence"/>
</dbReference>
<dbReference type="InterPro" id="IPR015915">
    <property type="entry name" value="Kelch-typ_b-propeller"/>
</dbReference>
<dbReference type="SUPFAM" id="SSF117281">
    <property type="entry name" value="Kelch motif"/>
    <property type="match status" value="1"/>
</dbReference>